<reference evidence="3 4" key="1">
    <citation type="submission" date="2018-03" db="EMBL/GenBank/DDBJ databases">
        <title>Genomic Encyclopedia of Archaeal and Bacterial Type Strains, Phase II (KMG-II): from individual species to whole genera.</title>
        <authorList>
            <person name="Goeker M."/>
        </authorList>
    </citation>
    <scope>NUCLEOTIDE SEQUENCE [LARGE SCALE GENOMIC DNA]</scope>
    <source>
        <strain evidence="3 4">DSM 19711</strain>
    </source>
</reference>
<dbReference type="Proteomes" id="UP000238083">
    <property type="component" value="Unassembled WGS sequence"/>
</dbReference>
<evidence type="ECO:0000313" key="4">
    <source>
        <dbReference type="Proteomes" id="UP000238083"/>
    </source>
</evidence>
<keyword evidence="2" id="KW-1133">Transmembrane helix</keyword>
<dbReference type="AlphaFoldDB" id="A0A2T0R2Z9"/>
<feature type="region of interest" description="Disordered" evidence="1">
    <location>
        <begin position="65"/>
        <end position="102"/>
    </location>
</feature>
<evidence type="ECO:0000256" key="1">
    <source>
        <dbReference type="SAM" id="MobiDB-lite"/>
    </source>
</evidence>
<comment type="caution">
    <text evidence="3">The sequence shown here is derived from an EMBL/GenBank/DDBJ whole genome shotgun (WGS) entry which is preliminary data.</text>
</comment>
<dbReference type="RefSeq" id="WP_106211875.1">
    <property type="nucleotide sequence ID" value="NZ_PVZF01000007.1"/>
</dbReference>
<dbReference type="EMBL" id="PVZF01000007">
    <property type="protein sequence ID" value="PRY14141.1"/>
    <property type="molecule type" value="Genomic_DNA"/>
</dbReference>
<feature type="transmembrane region" description="Helical" evidence="2">
    <location>
        <begin position="46"/>
        <end position="64"/>
    </location>
</feature>
<accession>A0A2T0R2Z9</accession>
<gene>
    <name evidence="3" type="ORF">CLV37_107260</name>
</gene>
<keyword evidence="4" id="KW-1185">Reference proteome</keyword>
<keyword evidence="2" id="KW-0812">Transmembrane</keyword>
<organism evidence="3 4">
    <name type="scientific">Kineococcus rhizosphaerae</name>
    <dbReference type="NCBI Taxonomy" id="559628"/>
    <lineage>
        <taxon>Bacteria</taxon>
        <taxon>Bacillati</taxon>
        <taxon>Actinomycetota</taxon>
        <taxon>Actinomycetes</taxon>
        <taxon>Kineosporiales</taxon>
        <taxon>Kineosporiaceae</taxon>
        <taxon>Kineococcus</taxon>
    </lineage>
</organism>
<evidence type="ECO:0000313" key="3">
    <source>
        <dbReference type="EMBL" id="PRY14141.1"/>
    </source>
</evidence>
<sequence>MDERLSGWEDRLRHELDVAVGEVRADEGLVVAARAGGRRRLRRRRALVSLPAAALVAGGAVWAGTGRSAPPAPAAPAQTTTAAVPDPAPTPDPGLTPDPDQSALDEYFAAGYDYDDAVRLGKIWNVDFYEAKIRGGRELIAGQTLPVAP</sequence>
<feature type="compositionally biased region" description="Pro residues" evidence="1">
    <location>
        <begin position="86"/>
        <end position="96"/>
    </location>
</feature>
<keyword evidence="2" id="KW-0472">Membrane</keyword>
<feature type="compositionally biased region" description="Low complexity" evidence="1">
    <location>
        <begin position="65"/>
        <end position="85"/>
    </location>
</feature>
<name>A0A2T0R2Z9_9ACTN</name>
<dbReference type="OrthoDB" id="3292271at2"/>
<evidence type="ECO:0000256" key="2">
    <source>
        <dbReference type="SAM" id="Phobius"/>
    </source>
</evidence>
<proteinExistence type="predicted"/>
<protein>
    <submittedName>
        <fullName evidence="3">Uncharacterized protein</fullName>
    </submittedName>
</protein>